<reference evidence="1 2" key="1">
    <citation type="submission" date="2020-08" db="EMBL/GenBank/DDBJ databases">
        <title>Sequencing the genomes of 1000 actinobacteria strains.</title>
        <authorList>
            <person name="Klenk H.-P."/>
        </authorList>
    </citation>
    <scope>NUCLEOTIDE SEQUENCE [LARGE SCALE GENOMIC DNA]</scope>
    <source>
        <strain evidence="1 2">DSM 105498</strain>
    </source>
</reference>
<proteinExistence type="predicted"/>
<sequence length="604" mass="68097">MGNSITGQIVQRSPAVIRRAGDKLAFERGKELGEDESLADEVSELIESHRRIKQGRKDSLEFIKEARIETDDTISKSRSLRIRAEGSRTGVPPEIVKLRQERNEEATVGEHKKTLADYHDRVEADAGWRWDRLKGTLSGFPGISLVGEPASGKVEIVSDSKRTIYTVYFDNERFNAEPDADRQDQADNVFTKRGYSPTVKPKQFVKDDNGVHTRRFVTRAITIWHVAAMFGLNLKPKQSGGETDVEPAYVDEAKTTRLDAQLPRYTGDTFDGHSETFDLREAAAHVPPGEVDDSEFTTRYWRHLQGVPKPHRTVRSGAPEVRSSPGKRTGYQFALGYAEARGPKSRMGLNERASMQVRNGSGPNQPFLSTASAQIDPTGKRKKVIRANKGERFDTGAENQGIVKVDLAKAQKLGIKIVNQHADESNQHKIAWDRVYQPKDIEKLCKRASMAIEWRKDKKLAQYADELLPAEEELSSFEEADRKLILDGNSGEVLKRSHVKRSAPQELDEYIYSARKNREVLMDKIPISCVTEINLNKDEGKWPGLDEGIERGEWLDFTSELQGKLKAYLRGTESANVKDEKYDNIQAMYKRAEIDKAKEGGNRT</sequence>
<name>A0A7W4VV49_9ACTN</name>
<dbReference type="RefSeq" id="WP_183591749.1">
    <property type="nucleotide sequence ID" value="NZ_JACHWR010000001.1"/>
</dbReference>
<organism evidence="1 2">
    <name type="scientific">Nocardioides soli</name>
    <dbReference type="NCBI Taxonomy" id="1036020"/>
    <lineage>
        <taxon>Bacteria</taxon>
        <taxon>Bacillati</taxon>
        <taxon>Actinomycetota</taxon>
        <taxon>Actinomycetes</taxon>
        <taxon>Propionibacteriales</taxon>
        <taxon>Nocardioidaceae</taxon>
        <taxon>Nocardioides</taxon>
    </lineage>
</organism>
<gene>
    <name evidence="1" type="ORF">FHU40_001693</name>
</gene>
<evidence type="ECO:0000313" key="2">
    <source>
        <dbReference type="Proteomes" id="UP000589626"/>
    </source>
</evidence>
<protein>
    <submittedName>
        <fullName evidence="1">Uncharacterized protein</fullName>
    </submittedName>
</protein>
<dbReference type="EMBL" id="JACHWR010000001">
    <property type="protein sequence ID" value="MBB3041892.1"/>
    <property type="molecule type" value="Genomic_DNA"/>
</dbReference>
<comment type="caution">
    <text evidence="1">The sequence shown here is derived from an EMBL/GenBank/DDBJ whole genome shotgun (WGS) entry which is preliminary data.</text>
</comment>
<dbReference type="Proteomes" id="UP000589626">
    <property type="component" value="Unassembled WGS sequence"/>
</dbReference>
<keyword evidence="2" id="KW-1185">Reference proteome</keyword>
<dbReference type="AlphaFoldDB" id="A0A7W4VV49"/>
<accession>A0A7W4VV49</accession>
<evidence type="ECO:0000313" key="1">
    <source>
        <dbReference type="EMBL" id="MBB3041892.1"/>
    </source>
</evidence>